<evidence type="ECO:0000256" key="10">
    <source>
        <dbReference type="ARBA" id="ARBA00022982"/>
    </source>
</evidence>
<dbReference type="Pfam" id="PF05347">
    <property type="entry name" value="Complex1_LYR"/>
    <property type="match status" value="1"/>
</dbReference>
<dbReference type="InterPro" id="IPR033034">
    <property type="entry name" value="NDUFB9"/>
</dbReference>
<comment type="function">
    <text evidence="1">Accessory subunit of the mitochondrial membrane respiratory chain NADH dehydrogenase (Complex I), that is believed to be not involved in catalysis. Complex I functions in the transfer of electrons from NADH to the respiratory chain. The immediate electron acceptor for the enzyme is believed to be ubiquinone.</text>
</comment>
<evidence type="ECO:0000256" key="16">
    <source>
        <dbReference type="SAM" id="MobiDB-lite"/>
    </source>
</evidence>
<evidence type="ECO:0000256" key="12">
    <source>
        <dbReference type="ARBA" id="ARBA00023128"/>
    </source>
</evidence>
<dbReference type="OrthoDB" id="13598at2759"/>
<evidence type="ECO:0000256" key="9">
    <source>
        <dbReference type="ARBA" id="ARBA00022792"/>
    </source>
</evidence>
<keyword evidence="9" id="KW-0999">Mitochondrion inner membrane</keyword>
<comment type="subcellular location">
    <subcellularLocation>
        <location evidence="2">Mitochondrion inner membrane</location>
        <topology evidence="2">Peripheral membrane protein</topology>
        <orientation evidence="2">Matrix side</orientation>
    </subcellularLocation>
</comment>
<dbReference type="PANTHER" id="PTHR12868:SF0">
    <property type="entry name" value="NADH DEHYDROGENASE [UBIQUINONE] 1 BETA SUBCOMPLEX SUBUNIT 9"/>
    <property type="match status" value="1"/>
</dbReference>
<comment type="similarity">
    <text evidence="3">Belongs to the complex I LYR family.</text>
</comment>
<evidence type="ECO:0000259" key="17">
    <source>
        <dbReference type="Pfam" id="PF05347"/>
    </source>
</evidence>
<dbReference type="EMBL" id="KV453843">
    <property type="protein sequence ID" value="ODV89540.1"/>
    <property type="molecule type" value="Genomic_DNA"/>
</dbReference>
<protein>
    <recommendedName>
        <fullName evidence="5">NADH dehydrogenase [ubiquinone] 1 beta subcomplex subunit 9</fullName>
    </recommendedName>
    <alternativeName>
        <fullName evidence="14">Complex I-B22</fullName>
    </alternativeName>
    <alternativeName>
        <fullName evidence="15">NADH-ubiquinone oxidoreductase B22 subunit</fullName>
    </alternativeName>
</protein>
<keyword evidence="7" id="KW-0597">Phosphoprotein</keyword>
<feature type="region of interest" description="Disordered" evidence="16">
    <location>
        <begin position="76"/>
        <end position="108"/>
    </location>
</feature>
<keyword evidence="11" id="KW-0007">Acetylation</keyword>
<dbReference type="CDD" id="cd20263">
    <property type="entry name" value="Complex1_LYR_NDUFB9_LYRM3"/>
    <property type="match status" value="1"/>
</dbReference>
<dbReference type="GO" id="GO:0005743">
    <property type="term" value="C:mitochondrial inner membrane"/>
    <property type="evidence" value="ECO:0007669"/>
    <property type="project" value="UniProtKB-SubCell"/>
</dbReference>
<evidence type="ECO:0000256" key="5">
    <source>
        <dbReference type="ARBA" id="ARBA00018684"/>
    </source>
</evidence>
<evidence type="ECO:0000256" key="7">
    <source>
        <dbReference type="ARBA" id="ARBA00022553"/>
    </source>
</evidence>
<evidence type="ECO:0000256" key="2">
    <source>
        <dbReference type="ARBA" id="ARBA00004443"/>
    </source>
</evidence>
<evidence type="ECO:0000256" key="4">
    <source>
        <dbReference type="ARBA" id="ARBA00011790"/>
    </source>
</evidence>
<feature type="domain" description="Complex 1 LYR protein" evidence="17">
    <location>
        <begin position="17"/>
        <end position="66"/>
    </location>
</feature>
<evidence type="ECO:0000256" key="8">
    <source>
        <dbReference type="ARBA" id="ARBA00022660"/>
    </source>
</evidence>
<accession>A0A1E4TCQ0</accession>
<evidence type="ECO:0000256" key="6">
    <source>
        <dbReference type="ARBA" id="ARBA00022448"/>
    </source>
</evidence>
<sequence>MVPKIIAPFTEANKAYVSSLYRQALRTSLNWTIDRSLYRVEAVGIRRKFDVNKNVADPAILKSIFTVTEQMLYETTHPEPIIPPQRPGGTKFERNAPPVLDEPLPGHY</sequence>
<evidence type="ECO:0000256" key="11">
    <source>
        <dbReference type="ARBA" id="ARBA00022990"/>
    </source>
</evidence>
<evidence type="ECO:0000256" key="3">
    <source>
        <dbReference type="ARBA" id="ARBA00009508"/>
    </source>
</evidence>
<evidence type="ECO:0000256" key="13">
    <source>
        <dbReference type="ARBA" id="ARBA00023136"/>
    </source>
</evidence>
<evidence type="ECO:0000256" key="1">
    <source>
        <dbReference type="ARBA" id="ARBA00002920"/>
    </source>
</evidence>
<dbReference type="GO" id="GO:0006120">
    <property type="term" value="P:mitochondrial electron transport, NADH to ubiquinone"/>
    <property type="evidence" value="ECO:0007669"/>
    <property type="project" value="InterPro"/>
</dbReference>
<organism evidence="18 19">
    <name type="scientific">Tortispora caseinolytica NRRL Y-17796</name>
    <dbReference type="NCBI Taxonomy" id="767744"/>
    <lineage>
        <taxon>Eukaryota</taxon>
        <taxon>Fungi</taxon>
        <taxon>Dikarya</taxon>
        <taxon>Ascomycota</taxon>
        <taxon>Saccharomycotina</taxon>
        <taxon>Trigonopsidomycetes</taxon>
        <taxon>Trigonopsidales</taxon>
        <taxon>Trigonopsidaceae</taxon>
        <taxon>Tortispora</taxon>
    </lineage>
</organism>
<dbReference type="InterPro" id="IPR008011">
    <property type="entry name" value="Complex1_LYR_dom"/>
</dbReference>
<keyword evidence="13" id="KW-0472">Membrane</keyword>
<dbReference type="InterPro" id="IPR045292">
    <property type="entry name" value="Complex1_LYR_NDUFB9_LYRM3"/>
</dbReference>
<reference evidence="19" key="1">
    <citation type="submission" date="2016-02" db="EMBL/GenBank/DDBJ databases">
        <title>Comparative genomics of biotechnologically important yeasts.</title>
        <authorList>
            <consortium name="DOE Joint Genome Institute"/>
            <person name="Riley R."/>
            <person name="Haridas S."/>
            <person name="Wolfe K.H."/>
            <person name="Lopes M.R."/>
            <person name="Hittinger C.T."/>
            <person name="Goker M."/>
            <person name="Salamov A."/>
            <person name="Wisecaver J."/>
            <person name="Long T.M."/>
            <person name="Aerts A.L."/>
            <person name="Barry K."/>
            <person name="Choi C."/>
            <person name="Clum A."/>
            <person name="Coughlan A.Y."/>
            <person name="Deshpande S."/>
            <person name="Douglass A.P."/>
            <person name="Hanson S.J."/>
            <person name="Klenk H.-P."/>
            <person name="Labutti K."/>
            <person name="Lapidus A."/>
            <person name="Lindquist E."/>
            <person name="Lipzen A."/>
            <person name="Meier-Kolthoff J.P."/>
            <person name="Ohm R.A."/>
            <person name="Otillar R.P."/>
            <person name="Pangilinan J."/>
            <person name="Peng Y."/>
            <person name="Rokas A."/>
            <person name="Rosa C.A."/>
            <person name="Scheuner C."/>
            <person name="Sibirny A.A."/>
            <person name="Slot J.C."/>
            <person name="Stielow J.B."/>
            <person name="Sun H."/>
            <person name="Kurtzman C.P."/>
            <person name="Blackwell M."/>
            <person name="Jeffries T.W."/>
            <person name="Grigoriev I.V."/>
        </authorList>
    </citation>
    <scope>NUCLEOTIDE SEQUENCE [LARGE SCALE GENOMIC DNA]</scope>
    <source>
        <strain evidence="19">NRRL Y-17796</strain>
    </source>
</reference>
<evidence type="ECO:0000313" key="19">
    <source>
        <dbReference type="Proteomes" id="UP000095023"/>
    </source>
</evidence>
<name>A0A1E4TCQ0_9ASCO</name>
<comment type="subunit">
    <text evidence="4">Mammalian complex I is composed of 45 different subunits.</text>
</comment>
<keyword evidence="19" id="KW-1185">Reference proteome</keyword>
<keyword evidence="10" id="KW-0249">Electron transport</keyword>
<evidence type="ECO:0000256" key="14">
    <source>
        <dbReference type="ARBA" id="ARBA00030192"/>
    </source>
</evidence>
<evidence type="ECO:0000256" key="15">
    <source>
        <dbReference type="ARBA" id="ARBA00032528"/>
    </source>
</evidence>
<proteinExistence type="inferred from homology"/>
<dbReference type="Proteomes" id="UP000095023">
    <property type="component" value="Unassembled WGS sequence"/>
</dbReference>
<evidence type="ECO:0000313" key="18">
    <source>
        <dbReference type="EMBL" id="ODV89540.1"/>
    </source>
</evidence>
<dbReference type="AlphaFoldDB" id="A0A1E4TCQ0"/>
<keyword evidence="8" id="KW-0679">Respiratory chain</keyword>
<keyword evidence="6" id="KW-0813">Transport</keyword>
<gene>
    <name evidence="18" type="ORF">CANCADRAFT_140497</name>
</gene>
<keyword evidence="12" id="KW-0496">Mitochondrion</keyword>
<dbReference type="PANTHER" id="PTHR12868">
    <property type="entry name" value="NADH-UBIQUINONE OXIDOREDUCTASE B22 SUBUNIT"/>
    <property type="match status" value="1"/>
</dbReference>